<dbReference type="SUPFAM" id="SSF52540">
    <property type="entry name" value="P-loop containing nucleoside triphosphate hydrolases"/>
    <property type="match status" value="1"/>
</dbReference>
<dbReference type="InterPro" id="IPR032675">
    <property type="entry name" value="LRR_dom_sf"/>
</dbReference>
<dbReference type="InterPro" id="IPR058922">
    <property type="entry name" value="WHD_DRP"/>
</dbReference>
<evidence type="ECO:0000259" key="8">
    <source>
        <dbReference type="Pfam" id="PF00931"/>
    </source>
</evidence>
<dbReference type="EMBL" id="JAUUTY010000005">
    <property type="protein sequence ID" value="KAK1629194.1"/>
    <property type="molecule type" value="Genomic_DNA"/>
</dbReference>
<proteinExistence type="inferred from homology"/>
<keyword evidence="4" id="KW-0547">Nucleotide-binding</keyword>
<dbReference type="InterPro" id="IPR036388">
    <property type="entry name" value="WH-like_DNA-bd_sf"/>
</dbReference>
<evidence type="ECO:0000259" key="9">
    <source>
        <dbReference type="Pfam" id="PF18052"/>
    </source>
</evidence>
<gene>
    <name evidence="13" type="ORF">QYE76_003509</name>
</gene>
<dbReference type="Pfam" id="PF23559">
    <property type="entry name" value="WHD_DRP"/>
    <property type="match status" value="1"/>
</dbReference>
<evidence type="ECO:0000259" key="10">
    <source>
        <dbReference type="Pfam" id="PF23559"/>
    </source>
</evidence>
<keyword evidence="6" id="KW-0067">ATP-binding</keyword>
<keyword evidence="5" id="KW-0611">Plant defense</keyword>
<dbReference type="Gene3D" id="1.10.8.430">
    <property type="entry name" value="Helical domain of apoptotic protease-activating factors"/>
    <property type="match status" value="1"/>
</dbReference>
<feature type="domain" description="R13L1/DRL21-like LRR repeat region" evidence="12">
    <location>
        <begin position="825"/>
        <end position="978"/>
    </location>
</feature>
<feature type="domain" description="NB-ARC" evidence="8">
    <location>
        <begin position="182"/>
        <end position="345"/>
    </location>
</feature>
<dbReference type="Pfam" id="PF25019">
    <property type="entry name" value="LRR_R13L1-DRL21"/>
    <property type="match status" value="1"/>
</dbReference>
<dbReference type="InterPro" id="IPR056789">
    <property type="entry name" value="LRR_R13L1-DRL21"/>
</dbReference>
<evidence type="ECO:0000256" key="1">
    <source>
        <dbReference type="ARBA" id="ARBA00008894"/>
    </source>
</evidence>
<evidence type="ECO:0000256" key="5">
    <source>
        <dbReference type="ARBA" id="ARBA00022821"/>
    </source>
</evidence>
<dbReference type="Gene3D" id="3.80.10.10">
    <property type="entry name" value="Ribonuclease Inhibitor"/>
    <property type="match status" value="4"/>
</dbReference>
<dbReference type="PANTHER" id="PTHR36766">
    <property type="entry name" value="PLANT BROAD-SPECTRUM MILDEW RESISTANCE PROTEIN RPW8"/>
    <property type="match status" value="1"/>
</dbReference>
<dbReference type="InterPro" id="IPR041118">
    <property type="entry name" value="Rx_N"/>
</dbReference>
<dbReference type="FunFam" id="1.10.10.10:FF:000322">
    <property type="entry name" value="Probable disease resistance protein At1g63360"/>
    <property type="match status" value="1"/>
</dbReference>
<keyword evidence="2" id="KW-0433">Leucine-rich repeat</keyword>
<dbReference type="GO" id="GO:0002758">
    <property type="term" value="P:innate immune response-activating signaling pathway"/>
    <property type="evidence" value="ECO:0007669"/>
    <property type="project" value="UniProtKB-ARBA"/>
</dbReference>
<keyword evidence="7" id="KW-0175">Coiled coil</keyword>
<evidence type="ECO:0000256" key="7">
    <source>
        <dbReference type="ARBA" id="ARBA00023054"/>
    </source>
</evidence>
<dbReference type="InterPro" id="IPR027417">
    <property type="entry name" value="P-loop_NTPase"/>
</dbReference>
<feature type="domain" description="Disease resistance N-terminal" evidence="9">
    <location>
        <begin position="15"/>
        <end position="95"/>
    </location>
</feature>
<evidence type="ECO:0000259" key="12">
    <source>
        <dbReference type="Pfam" id="PF25019"/>
    </source>
</evidence>
<dbReference type="InterPro" id="IPR042197">
    <property type="entry name" value="Apaf_helical"/>
</dbReference>
<dbReference type="PANTHER" id="PTHR36766:SF34">
    <property type="entry name" value="NB-ARC DOMAIN-CONTAINING PROTEIN"/>
    <property type="match status" value="1"/>
</dbReference>
<dbReference type="Pfam" id="PF23598">
    <property type="entry name" value="LRR_14"/>
    <property type="match status" value="2"/>
</dbReference>
<evidence type="ECO:0000256" key="4">
    <source>
        <dbReference type="ARBA" id="ARBA00022741"/>
    </source>
</evidence>
<dbReference type="FunFam" id="3.40.50.300:FF:001091">
    <property type="entry name" value="Probable disease resistance protein At1g61300"/>
    <property type="match status" value="1"/>
</dbReference>
<dbReference type="GO" id="GO:0009626">
    <property type="term" value="P:plant-type hypersensitive response"/>
    <property type="evidence" value="ECO:0007669"/>
    <property type="project" value="UniProtKB-ARBA"/>
</dbReference>
<protein>
    <submittedName>
        <fullName evidence="13">Uncharacterized protein</fullName>
    </submittedName>
</protein>
<dbReference type="Proteomes" id="UP001231189">
    <property type="component" value="Unassembled WGS sequence"/>
</dbReference>
<dbReference type="InterPro" id="IPR002182">
    <property type="entry name" value="NB-ARC"/>
</dbReference>
<keyword evidence="3" id="KW-0677">Repeat</keyword>
<comment type="similarity">
    <text evidence="1">Belongs to the disease resistance NB-LRR family.</text>
</comment>
<dbReference type="GO" id="GO:0005524">
    <property type="term" value="F:ATP binding"/>
    <property type="evidence" value="ECO:0007669"/>
    <property type="project" value="UniProtKB-KW"/>
</dbReference>
<dbReference type="PRINTS" id="PR00364">
    <property type="entry name" value="DISEASERSIST"/>
</dbReference>
<dbReference type="Gene3D" id="1.10.10.10">
    <property type="entry name" value="Winged helix-like DNA-binding domain superfamily/Winged helix DNA-binding domain"/>
    <property type="match status" value="1"/>
</dbReference>
<evidence type="ECO:0000313" key="13">
    <source>
        <dbReference type="EMBL" id="KAK1629194.1"/>
    </source>
</evidence>
<feature type="domain" description="Disease resistance R13L4/SHOC-2-like LRR" evidence="11">
    <location>
        <begin position="568"/>
        <end position="765"/>
    </location>
</feature>
<keyword evidence="14" id="KW-1185">Reference proteome</keyword>
<feature type="domain" description="Disease resistance protein winged helix" evidence="10">
    <location>
        <begin position="433"/>
        <end position="504"/>
    </location>
</feature>
<evidence type="ECO:0000256" key="2">
    <source>
        <dbReference type="ARBA" id="ARBA00022614"/>
    </source>
</evidence>
<dbReference type="GO" id="GO:0043531">
    <property type="term" value="F:ADP binding"/>
    <property type="evidence" value="ECO:0007669"/>
    <property type="project" value="InterPro"/>
</dbReference>
<dbReference type="Pfam" id="PF00931">
    <property type="entry name" value="NB-ARC"/>
    <property type="match status" value="1"/>
</dbReference>
<evidence type="ECO:0000259" key="11">
    <source>
        <dbReference type="Pfam" id="PF23598"/>
    </source>
</evidence>
<comment type="caution">
    <text evidence="13">The sequence shown here is derived from an EMBL/GenBank/DDBJ whole genome shotgun (WGS) entry which is preliminary data.</text>
</comment>
<evidence type="ECO:0000313" key="14">
    <source>
        <dbReference type="Proteomes" id="UP001231189"/>
    </source>
</evidence>
<sequence length="1380" mass="154674">MTGVEAALVSGLLKLAGGKLLPLVSSEFASLIGVQKDLYELQRLFGEIINRLSAVGDKVTDSDPSFYWLKDLKDVAYDFDDMIYHLEAEKHKADSDGQLHVMTNFFCAKPKSALSRVELAQEIKKIKTRFAKIVKQRTDVNAIANSLLLEHPVQHVNKTVGEMSILVNLDETKVLGRDEVRSKIVSKLVNSDTQEKISVLSIVGLGGSGKTTLAKYICQDNKIEKHFESTWWVHVSQEFNVEKLIGKLFESVSEKKSEFHTLQHMTRIISEKLSRRKFLLVLDDVWSDDQHDWEQFEQHFSSGAPGSKILLTTRDGKVAEVVKSADVFSLAFLSDGDGWKLCQQSSGWAEEGLDSDFIEVGKEIVKKCAGVPLAIKSLGGVLRGKRQIREWRALRDSNLLNDLNIKDRVLGSLRLSYFHLSDNLKQCLWLCSIFPKGYCINKDHLISLWVAHGFIIPMNGGQLPEDVGSDYFDSLVKVSFFQDVYEDRYDGKVTCKMHDLVHDLTQQIVQNELVLIPDKNTTDYNQRCRYLSIAPCTDKIDRKLFRKVRALYITGGGFATDKPIKKGCCVRSVILECVKDAFVPQFVLKFEYLAHLRISHLNCRDLPDAISSCWNLQSLHVIYCSNFAMLPESIGKLKKLRTLELSHSGDLESLPLSIGDCRSLESLQLIDCWKFRVIPDSICKNEMLRVLNIINCNSLRQLPSQSFATLQKLWIINLHQCTNLEELPSSLACVELRTLKLHKLKQLAILPQCIMSLNNLEHLDLGYCINLVELPQGIRKLKRLQVLNLEGCCKLQGLPAGFGHLRKIQRLGLFVIGGGREHARISELGNLDMISGLLEIAGIGYVNDAADVEKAYLKRKNNIKELKLDWLPGGNISEEMSMENLFRTNAEEELRVLNGLEPPCGIKKLEIFDYHSLHLPSWIIRERHSCNMGSSLKQTVDLCHFPCLTSMVLGYFPKVKHLARLVGLPSLKTLSLVSFGALESVSACPFPSLEKLHVAGMLQLLELLTTSEKTFDDGDGVIVCGNQAVQCCFPRLTSLEISNCPKLNVHPWFPASLTRLTLERCNEQLLFPVRPLCAVHPHGNELESPSCSNLSEISCLSLKKLELSSMTALSFGSSWELLLHLTALELLEIRGCSELRLLPKSLGSLTSLQRLIISDCCSLRELPKRLGELYSLQSLKIYNCGNLRELPEGIQYLTSLQHLHIEKCSAFHQLPEVGLGGLCSLRRLFIAELPILSCLPGSMLGLTSLEHVSIGLCHSLNRLPDQLGELRSLVNLAIWGLPALTCLPESMKRLTSLHELAISNCDALAVPMEWIGQLSALRSLQIICCHVITSLPSSMQHLTALHTLYISGYPDLARRCQQGVGEDWHLISHILVVNIS</sequence>
<reference evidence="13" key="1">
    <citation type="submission" date="2023-07" db="EMBL/GenBank/DDBJ databases">
        <title>A chromosome-level genome assembly of Lolium multiflorum.</title>
        <authorList>
            <person name="Chen Y."/>
            <person name="Copetti D."/>
            <person name="Kolliker R."/>
            <person name="Studer B."/>
        </authorList>
    </citation>
    <scope>NUCLEOTIDE SEQUENCE</scope>
    <source>
        <strain evidence="13">02402/16</strain>
        <tissue evidence="13">Leaf</tissue>
    </source>
</reference>
<evidence type="ECO:0000256" key="6">
    <source>
        <dbReference type="ARBA" id="ARBA00022840"/>
    </source>
</evidence>
<feature type="domain" description="Disease resistance R13L4/SHOC-2-like LRR" evidence="11">
    <location>
        <begin position="1120"/>
        <end position="1229"/>
    </location>
</feature>
<accession>A0AAD8W0J1</accession>
<dbReference type="Gene3D" id="1.20.5.4130">
    <property type="match status" value="1"/>
</dbReference>
<dbReference type="Pfam" id="PF18052">
    <property type="entry name" value="Rx_N"/>
    <property type="match status" value="1"/>
</dbReference>
<name>A0AAD8W0J1_LOLMU</name>
<dbReference type="SUPFAM" id="SSF52058">
    <property type="entry name" value="L domain-like"/>
    <property type="match status" value="2"/>
</dbReference>
<dbReference type="GO" id="GO:0042742">
    <property type="term" value="P:defense response to bacterium"/>
    <property type="evidence" value="ECO:0007669"/>
    <property type="project" value="UniProtKB-ARBA"/>
</dbReference>
<evidence type="ECO:0000256" key="3">
    <source>
        <dbReference type="ARBA" id="ARBA00022737"/>
    </source>
</evidence>
<dbReference type="Gene3D" id="3.40.50.300">
    <property type="entry name" value="P-loop containing nucleotide triphosphate hydrolases"/>
    <property type="match status" value="1"/>
</dbReference>
<organism evidence="13 14">
    <name type="scientific">Lolium multiflorum</name>
    <name type="common">Italian ryegrass</name>
    <name type="synonym">Lolium perenne subsp. multiflorum</name>
    <dbReference type="NCBI Taxonomy" id="4521"/>
    <lineage>
        <taxon>Eukaryota</taxon>
        <taxon>Viridiplantae</taxon>
        <taxon>Streptophyta</taxon>
        <taxon>Embryophyta</taxon>
        <taxon>Tracheophyta</taxon>
        <taxon>Spermatophyta</taxon>
        <taxon>Magnoliopsida</taxon>
        <taxon>Liliopsida</taxon>
        <taxon>Poales</taxon>
        <taxon>Poaceae</taxon>
        <taxon>BOP clade</taxon>
        <taxon>Pooideae</taxon>
        <taxon>Poodae</taxon>
        <taxon>Poeae</taxon>
        <taxon>Poeae Chloroplast Group 2 (Poeae type)</taxon>
        <taxon>Loliodinae</taxon>
        <taxon>Loliinae</taxon>
        <taxon>Lolium</taxon>
    </lineage>
</organism>
<dbReference type="InterPro" id="IPR055414">
    <property type="entry name" value="LRR_R13L4/SHOC2-like"/>
</dbReference>